<evidence type="ECO:0000256" key="4">
    <source>
        <dbReference type="ARBA" id="ARBA00022989"/>
    </source>
</evidence>
<reference evidence="8 9" key="1">
    <citation type="submission" date="2018-05" db="EMBL/GenBank/DDBJ databases">
        <title>Genome of Sphingosinicella humi QZX222.</title>
        <authorList>
            <person name="Qiao Z."/>
            <person name="Wang G."/>
        </authorList>
    </citation>
    <scope>NUCLEOTIDE SEQUENCE [LARGE SCALE GENOMIC DNA]</scope>
    <source>
        <strain evidence="8 9">QZX222</strain>
    </source>
</reference>
<dbReference type="PANTHER" id="PTHR36506">
    <property type="entry name" value="PREFLAGELLIN PEPTIDASE"/>
    <property type="match status" value="1"/>
</dbReference>
<evidence type="ECO:0000256" key="1">
    <source>
        <dbReference type="ARBA" id="ARBA00004651"/>
    </source>
</evidence>
<keyword evidence="5 6" id="KW-0472">Membrane</keyword>
<feature type="transmembrane region" description="Helical" evidence="6">
    <location>
        <begin position="33"/>
        <end position="51"/>
    </location>
</feature>
<evidence type="ECO:0000259" key="7">
    <source>
        <dbReference type="Pfam" id="PF01478"/>
    </source>
</evidence>
<keyword evidence="9" id="KW-1185">Reference proteome</keyword>
<evidence type="ECO:0000256" key="5">
    <source>
        <dbReference type="ARBA" id="ARBA00023136"/>
    </source>
</evidence>
<proteinExistence type="predicted"/>
<keyword evidence="2" id="KW-1003">Cell membrane</keyword>
<feature type="transmembrane region" description="Helical" evidence="6">
    <location>
        <begin position="58"/>
        <end position="79"/>
    </location>
</feature>
<sequence>MPGVIADILVAALAAMLLVAAVGDLKSRIIPNRLNAAIALTAIPFWWLAGLSPWPDMAVQVAVAAGVFFLFALAFRIGAMGGGDVKMVAAVALWLPPLAVLKLLVVMSLAGGVITLAMLARQRIGKSRAQLEIPYGVAIAFGGFWVLSERYLNQFG</sequence>
<dbReference type="Pfam" id="PF01478">
    <property type="entry name" value="Peptidase_A24"/>
    <property type="match status" value="1"/>
</dbReference>
<evidence type="ECO:0000313" key="8">
    <source>
        <dbReference type="EMBL" id="PWG03973.1"/>
    </source>
</evidence>
<dbReference type="Gene3D" id="1.20.120.1220">
    <property type="match status" value="1"/>
</dbReference>
<dbReference type="PANTHER" id="PTHR36506:SF1">
    <property type="entry name" value="PREFLAGELLIN PEPTIDASE"/>
    <property type="match status" value="1"/>
</dbReference>
<dbReference type="AlphaFoldDB" id="A0A2U2J6K0"/>
<feature type="transmembrane region" description="Helical" evidence="6">
    <location>
        <begin position="99"/>
        <end position="119"/>
    </location>
</feature>
<organism evidence="8 9">
    <name type="scientific">Allosphingosinicella humi</name>
    <dbReference type="NCBI Taxonomy" id="2068657"/>
    <lineage>
        <taxon>Bacteria</taxon>
        <taxon>Pseudomonadati</taxon>
        <taxon>Pseudomonadota</taxon>
        <taxon>Alphaproteobacteria</taxon>
        <taxon>Sphingomonadales</taxon>
        <taxon>Sphingomonadaceae</taxon>
        <taxon>Allosphingosinicella</taxon>
    </lineage>
</organism>
<comment type="subcellular location">
    <subcellularLocation>
        <location evidence="1">Cell membrane</location>
        <topology evidence="1">Multi-pass membrane protein</topology>
    </subcellularLocation>
</comment>
<feature type="transmembrane region" description="Helical" evidence="6">
    <location>
        <begin position="131"/>
        <end position="148"/>
    </location>
</feature>
<dbReference type="RefSeq" id="WP_109272147.1">
    <property type="nucleotide sequence ID" value="NZ_QFFF01000001.1"/>
</dbReference>
<dbReference type="Proteomes" id="UP000245916">
    <property type="component" value="Unassembled WGS sequence"/>
</dbReference>
<dbReference type="EMBL" id="QFFF01000001">
    <property type="protein sequence ID" value="PWG03973.1"/>
    <property type="molecule type" value="Genomic_DNA"/>
</dbReference>
<keyword evidence="3 6" id="KW-0812">Transmembrane</keyword>
<evidence type="ECO:0000313" key="9">
    <source>
        <dbReference type="Proteomes" id="UP000245916"/>
    </source>
</evidence>
<evidence type="ECO:0000256" key="2">
    <source>
        <dbReference type="ARBA" id="ARBA00022475"/>
    </source>
</evidence>
<dbReference type="InterPro" id="IPR000045">
    <property type="entry name" value="Prepilin_IV_endopep_pep"/>
</dbReference>
<dbReference type="InterPro" id="IPR052218">
    <property type="entry name" value="Preflagellin_Peptidase"/>
</dbReference>
<dbReference type="OrthoDB" id="5329005at2"/>
<dbReference type="GO" id="GO:0004190">
    <property type="term" value="F:aspartic-type endopeptidase activity"/>
    <property type="evidence" value="ECO:0007669"/>
    <property type="project" value="InterPro"/>
</dbReference>
<name>A0A2U2J6K0_9SPHN</name>
<feature type="domain" description="Prepilin type IV endopeptidase peptidase" evidence="7">
    <location>
        <begin position="12"/>
        <end position="116"/>
    </location>
</feature>
<evidence type="ECO:0000256" key="6">
    <source>
        <dbReference type="SAM" id="Phobius"/>
    </source>
</evidence>
<protein>
    <submittedName>
        <fullName evidence="8">Peptidase</fullName>
    </submittedName>
</protein>
<evidence type="ECO:0000256" key="3">
    <source>
        <dbReference type="ARBA" id="ARBA00022692"/>
    </source>
</evidence>
<accession>A0A2U2J6K0</accession>
<comment type="caution">
    <text evidence="8">The sequence shown here is derived from an EMBL/GenBank/DDBJ whole genome shotgun (WGS) entry which is preliminary data.</text>
</comment>
<gene>
    <name evidence="8" type="ORF">DF286_10715</name>
</gene>
<keyword evidence="4 6" id="KW-1133">Transmembrane helix</keyword>
<dbReference type="GO" id="GO:0005886">
    <property type="term" value="C:plasma membrane"/>
    <property type="evidence" value="ECO:0007669"/>
    <property type="project" value="UniProtKB-SubCell"/>
</dbReference>